<keyword evidence="6 9" id="KW-1133">Transmembrane helix</keyword>
<organism evidence="11 12">
    <name type="scientific">Yoonia phaeophyticola</name>
    <dbReference type="NCBI Taxonomy" id="3137369"/>
    <lineage>
        <taxon>Bacteria</taxon>
        <taxon>Pseudomonadati</taxon>
        <taxon>Pseudomonadota</taxon>
        <taxon>Alphaproteobacteria</taxon>
        <taxon>Rhodobacterales</taxon>
        <taxon>Paracoccaceae</taxon>
        <taxon>Yoonia</taxon>
    </lineage>
</organism>
<keyword evidence="2 9" id="KW-0813">Transport</keyword>
<accession>A0ABZ2V7S7</accession>
<dbReference type="PANTHER" id="PTHR35011:SF2">
    <property type="entry name" value="2,3-DIKETO-L-GULONATE TRAP TRANSPORTER SMALL PERMEASE PROTEIN YIAM"/>
    <property type="match status" value="1"/>
</dbReference>
<protein>
    <recommendedName>
        <fullName evidence="9">TRAP transporter small permease protein</fullName>
    </recommendedName>
</protein>
<dbReference type="Proteomes" id="UP001440612">
    <property type="component" value="Chromosome"/>
</dbReference>
<name>A0ABZ2V7S7_9RHOB</name>
<feature type="transmembrane region" description="Helical" evidence="9">
    <location>
        <begin position="7"/>
        <end position="26"/>
    </location>
</feature>
<evidence type="ECO:0000256" key="4">
    <source>
        <dbReference type="ARBA" id="ARBA00022519"/>
    </source>
</evidence>
<gene>
    <name evidence="11" type="ORF">AABB29_05475</name>
</gene>
<comment type="subunit">
    <text evidence="9">The complex comprises the extracytoplasmic solute receptor protein and the two transmembrane proteins.</text>
</comment>
<feature type="transmembrane region" description="Helical" evidence="9">
    <location>
        <begin position="86"/>
        <end position="103"/>
    </location>
</feature>
<dbReference type="InterPro" id="IPR007387">
    <property type="entry name" value="TRAP_DctQ"/>
</dbReference>
<evidence type="ECO:0000256" key="2">
    <source>
        <dbReference type="ARBA" id="ARBA00022448"/>
    </source>
</evidence>
<feature type="transmembrane region" description="Helical" evidence="9">
    <location>
        <begin position="123"/>
        <end position="143"/>
    </location>
</feature>
<evidence type="ECO:0000256" key="5">
    <source>
        <dbReference type="ARBA" id="ARBA00022692"/>
    </source>
</evidence>
<feature type="transmembrane region" description="Helical" evidence="9">
    <location>
        <begin position="46"/>
        <end position="65"/>
    </location>
</feature>
<evidence type="ECO:0000256" key="3">
    <source>
        <dbReference type="ARBA" id="ARBA00022475"/>
    </source>
</evidence>
<dbReference type="EMBL" id="CP150951">
    <property type="protein sequence ID" value="WZC50096.1"/>
    <property type="molecule type" value="Genomic_DNA"/>
</dbReference>
<evidence type="ECO:0000256" key="7">
    <source>
        <dbReference type="ARBA" id="ARBA00023136"/>
    </source>
</evidence>
<evidence type="ECO:0000313" key="12">
    <source>
        <dbReference type="Proteomes" id="UP001440612"/>
    </source>
</evidence>
<keyword evidence="7 9" id="KW-0472">Membrane</keyword>
<dbReference type="PANTHER" id="PTHR35011">
    <property type="entry name" value="2,3-DIKETO-L-GULONATE TRAP TRANSPORTER SMALL PERMEASE PROTEIN YIAM"/>
    <property type="match status" value="1"/>
</dbReference>
<evidence type="ECO:0000256" key="6">
    <source>
        <dbReference type="ARBA" id="ARBA00022989"/>
    </source>
</evidence>
<sequence>MKLFDLLETFVSIVAGVCLFAVFALVTAQVASRFIFNFSLAAASELSIYAMIWSVFLGAAVAFRSNSHIAMDILKNKLPFSVERQADVVIIVLLAGFLCLIATEGHDLAMRAMRQTSPAAKIPVGYITMAIPVGSILALVFLIEQQMCQFLKGKRHD</sequence>
<evidence type="ECO:0000256" key="1">
    <source>
        <dbReference type="ARBA" id="ARBA00004429"/>
    </source>
</evidence>
<comment type="similarity">
    <text evidence="8 9">Belongs to the TRAP transporter small permease family.</text>
</comment>
<evidence type="ECO:0000259" key="10">
    <source>
        <dbReference type="Pfam" id="PF04290"/>
    </source>
</evidence>
<comment type="subcellular location">
    <subcellularLocation>
        <location evidence="1 9">Cell inner membrane</location>
        <topology evidence="1 9">Multi-pass membrane protein</topology>
    </subcellularLocation>
</comment>
<reference evidence="12" key="1">
    <citation type="submission" date="2024-04" db="EMBL/GenBank/DDBJ databases">
        <title>Phylogenomic analyses of a clade within the roseobacter group suggest taxonomic reassignments of species of the genera Aestuariivita, Citreicella, Loktanella, Nautella, Pelagibaca, Ruegeria, Thalassobius, Thiobacimonas and Tropicibacter, and the proposal o.</title>
        <authorList>
            <person name="Jeon C.O."/>
        </authorList>
    </citation>
    <scope>NUCLEOTIDE SEQUENCE [LARGE SCALE GENOMIC DNA]</scope>
    <source>
        <strain evidence="12">BS5-3</strain>
    </source>
</reference>
<comment type="function">
    <text evidence="9">Part of the tripartite ATP-independent periplasmic (TRAP) transport system.</text>
</comment>
<proteinExistence type="inferred from homology"/>
<feature type="domain" description="Tripartite ATP-independent periplasmic transporters DctQ component" evidence="10">
    <location>
        <begin position="23"/>
        <end position="147"/>
    </location>
</feature>
<evidence type="ECO:0000313" key="11">
    <source>
        <dbReference type="EMBL" id="WZC50096.1"/>
    </source>
</evidence>
<dbReference type="InterPro" id="IPR055348">
    <property type="entry name" value="DctQ"/>
</dbReference>
<dbReference type="RefSeq" id="WP_341368206.1">
    <property type="nucleotide sequence ID" value="NZ_CP150951.2"/>
</dbReference>
<keyword evidence="3" id="KW-1003">Cell membrane</keyword>
<evidence type="ECO:0000256" key="8">
    <source>
        <dbReference type="ARBA" id="ARBA00038436"/>
    </source>
</evidence>
<keyword evidence="12" id="KW-1185">Reference proteome</keyword>
<keyword evidence="4 9" id="KW-0997">Cell inner membrane</keyword>
<dbReference type="Pfam" id="PF04290">
    <property type="entry name" value="DctQ"/>
    <property type="match status" value="1"/>
</dbReference>
<keyword evidence="5 9" id="KW-0812">Transmembrane</keyword>
<evidence type="ECO:0000256" key="9">
    <source>
        <dbReference type="RuleBase" id="RU369079"/>
    </source>
</evidence>